<proteinExistence type="predicted"/>
<sequence length="1117" mass="118539">MKMGGPSGAGARGRKDFYADVEVHSDRNQGRLDEQQQPLRDNASTVPRAGQQPQQTPKQVQPPATAVGFKQQRPIPTRHMQQPGSQPSREPKQQQQLQQQQQPQPQAAPASSQPNNQQPAGTPIPTKPLDAATVAPATRGLAGAGVTAAAAGAAAIQPIPGAAAAASAAAGGPAAGSQAADPLHDSSETAAKETAQLAALSRVVQQQQDTISRQASALMELQKRFVQQERQLQASMAAAAGSNASEGADVEPYFPKERVALEQDMLHKVEAQIEEVSASVEAATKGLPQLTQEQAAAQVQQLVRADQLMGRLSRVAAAISLRTNDPLTESGHDPVAGLRHYYGTVASTNVTLSWQEALVRQSRPTSAQLGIAHVEPYSDAESDLESLDVRLEYALAELTAMADDAPCHVGMVTTWSGDLWGIRREMLPWITYHAQLGVSKLYVLYDGNDRNTHTALLDLHPYVRVILASAPLASVNETEEFEAWLRTVPDSHIKEWSSQPGNYQLMTKQGFAATKALELARQDNVSWLIHMDPDELLHPAAAPTAGDMGAAFSLLPELCGAPDSVPSIRFVNVEAVPETADINNRYEQVTLFRAHRHLVQPGAQPYRYIFKQGHADAWLHLYTNGKSAVRPDAPGVTQGGPHVFLGPADKRWVTPDNPHGLWHPTISNSTLVLHYAYTTPGDVAVKAGRSCPESVVEAVLAGDVAQASRCFVLDIDQRAFLAAIKDRKAAGLPVSPAALPAAPQQQQDASSGPVRELLIDSATMAGLRTSSGFSNASWPVGKEVLDFFWGELALSEGAPFECLTPDGQAKGWCAMSSVGHLKSLLISSGLMLRLHAPAQAMKGIEAAIEQLLMVTGRAAAKPVAPGSVVGLPVHDGSTGAAAWQGVVQQQGQGQQQQPQKLATDRKLLQDPAAVAVAAAAAAAATAAATASDTDGAPWEHRHGNSTAQAAVAAPSSSSGSSAAEEVPAELPKEGSAAATDVLLHNDDAALSRDEHAEERKLHHKVEHSSSSSSSQQQQQQQSSQPQQQQAQQQQQQQQQSTPQQQLQQQQQQQQQPAPASAQVAATAQEVAKETGVAVEEAAAIMSLTDTIGKDVAEQAAVHAKSKHSAIRDKMLLT</sequence>
<feature type="coiled-coil region" evidence="1">
    <location>
        <begin position="204"/>
        <end position="238"/>
    </location>
</feature>
<feature type="compositionally biased region" description="Low complexity" evidence="2">
    <location>
        <begin position="1008"/>
        <end position="1037"/>
    </location>
</feature>
<dbReference type="EMBL" id="FNXT01000767">
    <property type="protein sequence ID" value="SZX66946.1"/>
    <property type="molecule type" value="Genomic_DNA"/>
</dbReference>
<keyword evidence="4" id="KW-1185">Reference proteome</keyword>
<gene>
    <name evidence="3" type="ORF">BQ4739_LOCUS7372</name>
</gene>
<feature type="compositionally biased region" description="Polar residues" evidence="2">
    <location>
        <begin position="35"/>
        <end position="45"/>
    </location>
</feature>
<dbReference type="PANTHER" id="PTHR46701:SF7">
    <property type="entry name" value="GLYCOSYLTRANSFERASE-LIKE KOBITO 1"/>
    <property type="match status" value="1"/>
</dbReference>
<name>A0A383VRE1_TETOB</name>
<protein>
    <recommendedName>
        <fullName evidence="5">Glycosyltransferase family 92 protein</fullName>
    </recommendedName>
</protein>
<dbReference type="GO" id="GO:0009737">
    <property type="term" value="P:response to abscisic acid"/>
    <property type="evidence" value="ECO:0007669"/>
    <property type="project" value="InterPro"/>
</dbReference>
<feature type="region of interest" description="Disordered" evidence="2">
    <location>
        <begin position="993"/>
        <end position="1037"/>
    </location>
</feature>
<evidence type="ECO:0000313" key="4">
    <source>
        <dbReference type="Proteomes" id="UP000256970"/>
    </source>
</evidence>
<evidence type="ECO:0000256" key="2">
    <source>
        <dbReference type="SAM" id="MobiDB-lite"/>
    </source>
</evidence>
<dbReference type="AlphaFoldDB" id="A0A383VRE1"/>
<dbReference type="GO" id="GO:0030244">
    <property type="term" value="P:cellulose biosynthetic process"/>
    <property type="evidence" value="ECO:0007669"/>
    <property type="project" value="InterPro"/>
</dbReference>
<feature type="compositionally biased region" description="Basic and acidic residues" evidence="2">
    <location>
        <begin position="13"/>
        <end position="34"/>
    </location>
</feature>
<accession>A0A383VRE1</accession>
<organism evidence="3 4">
    <name type="scientific">Tetradesmus obliquus</name>
    <name type="common">Green alga</name>
    <name type="synonym">Acutodesmus obliquus</name>
    <dbReference type="NCBI Taxonomy" id="3088"/>
    <lineage>
        <taxon>Eukaryota</taxon>
        <taxon>Viridiplantae</taxon>
        <taxon>Chlorophyta</taxon>
        <taxon>core chlorophytes</taxon>
        <taxon>Chlorophyceae</taxon>
        <taxon>CS clade</taxon>
        <taxon>Sphaeropleales</taxon>
        <taxon>Scenedesmaceae</taxon>
        <taxon>Tetradesmus</taxon>
    </lineage>
</organism>
<feature type="compositionally biased region" description="Low complexity" evidence="2">
    <location>
        <begin position="51"/>
        <end position="63"/>
    </location>
</feature>
<feature type="region of interest" description="Disordered" evidence="2">
    <location>
        <begin position="1"/>
        <end position="130"/>
    </location>
</feature>
<evidence type="ECO:0008006" key="5">
    <source>
        <dbReference type="Google" id="ProtNLM"/>
    </source>
</evidence>
<keyword evidence="1" id="KW-0175">Coiled coil</keyword>
<evidence type="ECO:0000256" key="1">
    <source>
        <dbReference type="SAM" id="Coils"/>
    </source>
</evidence>
<dbReference type="Proteomes" id="UP000256970">
    <property type="component" value="Unassembled WGS sequence"/>
</dbReference>
<feature type="compositionally biased region" description="Gly residues" evidence="2">
    <location>
        <begin position="1"/>
        <end position="11"/>
    </location>
</feature>
<feature type="compositionally biased region" description="Low complexity" evidence="2">
    <location>
        <begin position="945"/>
        <end position="963"/>
    </location>
</feature>
<reference evidence="3 4" key="1">
    <citation type="submission" date="2016-10" db="EMBL/GenBank/DDBJ databases">
        <authorList>
            <person name="Cai Z."/>
        </authorList>
    </citation>
    <scope>NUCLEOTIDE SEQUENCE [LARGE SCALE GENOMIC DNA]</scope>
</reference>
<dbReference type="InterPro" id="IPR044224">
    <property type="entry name" value="KOBITO1-like"/>
</dbReference>
<dbReference type="PANTHER" id="PTHR46701">
    <property type="entry name" value="GLYCOSYLTRANSFERASE-LIKE KOBITO 1"/>
    <property type="match status" value="1"/>
</dbReference>
<evidence type="ECO:0000313" key="3">
    <source>
        <dbReference type="EMBL" id="SZX66946.1"/>
    </source>
</evidence>
<feature type="region of interest" description="Disordered" evidence="2">
    <location>
        <begin position="931"/>
        <end position="972"/>
    </location>
</feature>
<feature type="compositionally biased region" description="Low complexity" evidence="2">
    <location>
        <begin position="85"/>
        <end position="120"/>
    </location>
</feature>